<sequence length="246" mass="29195">MNTPCIWSKTNHSKEMVNLYLQKYGHLLTWKSNEETMLDIGCAEGSVTKRILYPYVENHLGKLFGIDKDENMIEFAKKYNQIDKIKYDVMDVMNNDYVKQKENQFDHIFSIVVAQWIPDNKTFFTHIREMLKTNGQIFVITLTNNFLKVSYSKQFKEQKWNKFVPPQQIFAEYSSNPEKYLRNLLEDVGFEVNLCIQEEIYLTVENIRDFIKALISMSGCIDYIPKELQDEYIQDHVKNCIEQSTY</sequence>
<dbReference type="OrthoDB" id="66144at2759"/>
<accession>A0A0T6B4Y3</accession>
<reference evidence="2 3" key="1">
    <citation type="submission" date="2015-09" db="EMBL/GenBank/DDBJ databases">
        <title>Draft genome of the scarab beetle Oryctes borbonicus.</title>
        <authorList>
            <person name="Meyer J.M."/>
            <person name="Markov G.V."/>
            <person name="Baskaran P."/>
            <person name="Herrmann M."/>
            <person name="Sommer R.J."/>
            <person name="Roedelsperger C."/>
        </authorList>
    </citation>
    <scope>NUCLEOTIDE SEQUENCE [LARGE SCALE GENOMIC DNA]</scope>
    <source>
        <strain evidence="2">OB123</strain>
        <tissue evidence="2">Whole animal</tissue>
    </source>
</reference>
<gene>
    <name evidence="2" type="ORF">AMK59_3179</name>
</gene>
<dbReference type="GO" id="GO:0032259">
    <property type="term" value="P:methylation"/>
    <property type="evidence" value="ECO:0007669"/>
    <property type="project" value="UniProtKB-KW"/>
</dbReference>
<feature type="domain" description="Methyltransferase" evidence="1">
    <location>
        <begin position="32"/>
        <end position="146"/>
    </location>
</feature>
<dbReference type="Proteomes" id="UP000051574">
    <property type="component" value="Unassembled WGS sequence"/>
</dbReference>
<dbReference type="PANTHER" id="PTHR43861:SF1">
    <property type="entry name" value="TRANS-ACONITATE 2-METHYLTRANSFERASE"/>
    <property type="match status" value="1"/>
</dbReference>
<keyword evidence="2" id="KW-0489">Methyltransferase</keyword>
<dbReference type="Gene3D" id="3.40.50.150">
    <property type="entry name" value="Vaccinia Virus protein VP39"/>
    <property type="match status" value="1"/>
</dbReference>
<dbReference type="GO" id="GO:0008168">
    <property type="term" value="F:methyltransferase activity"/>
    <property type="evidence" value="ECO:0007669"/>
    <property type="project" value="UniProtKB-KW"/>
</dbReference>
<evidence type="ECO:0000313" key="2">
    <source>
        <dbReference type="EMBL" id="KRT82458.1"/>
    </source>
</evidence>
<dbReference type="CDD" id="cd02440">
    <property type="entry name" value="AdoMet_MTases"/>
    <property type="match status" value="1"/>
</dbReference>
<dbReference type="InterPro" id="IPR025714">
    <property type="entry name" value="Methyltranfer_dom"/>
</dbReference>
<protein>
    <submittedName>
        <fullName evidence="2">Methyltransferase</fullName>
    </submittedName>
</protein>
<organism evidence="2 3">
    <name type="scientific">Oryctes borbonicus</name>
    <dbReference type="NCBI Taxonomy" id="1629725"/>
    <lineage>
        <taxon>Eukaryota</taxon>
        <taxon>Metazoa</taxon>
        <taxon>Ecdysozoa</taxon>
        <taxon>Arthropoda</taxon>
        <taxon>Hexapoda</taxon>
        <taxon>Insecta</taxon>
        <taxon>Pterygota</taxon>
        <taxon>Neoptera</taxon>
        <taxon>Endopterygota</taxon>
        <taxon>Coleoptera</taxon>
        <taxon>Polyphaga</taxon>
        <taxon>Scarabaeiformia</taxon>
        <taxon>Scarabaeidae</taxon>
        <taxon>Dynastinae</taxon>
        <taxon>Oryctes</taxon>
    </lineage>
</organism>
<proteinExistence type="predicted"/>
<feature type="non-terminal residue" evidence="2">
    <location>
        <position position="246"/>
    </location>
</feature>
<dbReference type="Pfam" id="PF13847">
    <property type="entry name" value="Methyltransf_31"/>
    <property type="match status" value="1"/>
</dbReference>
<dbReference type="AlphaFoldDB" id="A0A0T6B4Y3"/>
<evidence type="ECO:0000259" key="1">
    <source>
        <dbReference type="Pfam" id="PF13847"/>
    </source>
</evidence>
<keyword evidence="3" id="KW-1185">Reference proteome</keyword>
<dbReference type="SUPFAM" id="SSF53335">
    <property type="entry name" value="S-adenosyl-L-methionine-dependent methyltransferases"/>
    <property type="match status" value="1"/>
</dbReference>
<evidence type="ECO:0000313" key="3">
    <source>
        <dbReference type="Proteomes" id="UP000051574"/>
    </source>
</evidence>
<keyword evidence="2" id="KW-0808">Transferase</keyword>
<dbReference type="EMBL" id="LJIG01009749">
    <property type="protein sequence ID" value="KRT82458.1"/>
    <property type="molecule type" value="Genomic_DNA"/>
</dbReference>
<name>A0A0T6B4Y3_9SCAR</name>
<dbReference type="InterPro" id="IPR029063">
    <property type="entry name" value="SAM-dependent_MTases_sf"/>
</dbReference>
<dbReference type="PANTHER" id="PTHR43861">
    <property type="entry name" value="TRANS-ACONITATE 2-METHYLTRANSFERASE-RELATED"/>
    <property type="match status" value="1"/>
</dbReference>
<comment type="caution">
    <text evidence="2">The sequence shown here is derived from an EMBL/GenBank/DDBJ whole genome shotgun (WGS) entry which is preliminary data.</text>
</comment>